<name>A0A1W1E5W3_9ZZZZ</name>
<dbReference type="NCBIfam" id="NF000648">
    <property type="entry name" value="PRK00026.1"/>
    <property type="match status" value="1"/>
</dbReference>
<organism evidence="16">
    <name type="scientific">hydrothermal vent metagenome</name>
    <dbReference type="NCBI Taxonomy" id="652676"/>
    <lineage>
        <taxon>unclassified sequences</taxon>
        <taxon>metagenomes</taxon>
        <taxon>ecological metagenomes</taxon>
    </lineage>
</organism>
<dbReference type="PANTHER" id="PTHR46417">
    <property type="entry name" value="TRNA (GUANINE-N(1)-)-METHYLTRANSFERASE"/>
    <property type="match status" value="1"/>
</dbReference>
<keyword evidence="11" id="KW-0819">tRNA processing</keyword>
<dbReference type="GO" id="GO:0005829">
    <property type="term" value="C:cytosol"/>
    <property type="evidence" value="ECO:0007669"/>
    <property type="project" value="TreeGrafter"/>
</dbReference>
<accession>A0A1W1E5W3</accession>
<dbReference type="EC" id="2.1.1.228" evidence="5"/>
<evidence type="ECO:0000256" key="4">
    <source>
        <dbReference type="ARBA" id="ARBA00011738"/>
    </source>
</evidence>
<keyword evidence="8 16" id="KW-0489">Methyltransferase</keyword>
<evidence type="ECO:0000256" key="3">
    <source>
        <dbReference type="ARBA" id="ARBA00007630"/>
    </source>
</evidence>
<dbReference type="PANTHER" id="PTHR46417:SF1">
    <property type="entry name" value="TRNA (GUANINE-N(1)-)-METHYLTRANSFERASE"/>
    <property type="match status" value="1"/>
</dbReference>
<comment type="subunit">
    <text evidence="4">Homodimer.</text>
</comment>
<dbReference type="HAMAP" id="MF_00605">
    <property type="entry name" value="TrmD"/>
    <property type="match status" value="1"/>
</dbReference>
<dbReference type="FunFam" id="3.40.1280.10:FF:000001">
    <property type="entry name" value="tRNA (guanine-N(1)-)-methyltransferase"/>
    <property type="match status" value="1"/>
</dbReference>
<evidence type="ECO:0000256" key="7">
    <source>
        <dbReference type="ARBA" id="ARBA00022490"/>
    </source>
</evidence>
<comment type="similarity">
    <text evidence="3">Belongs to the RNA methyltransferase TrmD family.</text>
</comment>
<reference evidence="16" key="1">
    <citation type="submission" date="2016-10" db="EMBL/GenBank/DDBJ databases">
        <authorList>
            <person name="de Groot N.N."/>
        </authorList>
    </citation>
    <scope>NUCLEOTIDE SEQUENCE</scope>
</reference>
<dbReference type="InterPro" id="IPR002649">
    <property type="entry name" value="tRNA_m1G_MeTrfase_TrmD"/>
</dbReference>
<dbReference type="EMBL" id="FPIA01000142">
    <property type="protein sequence ID" value="SFV89310.1"/>
    <property type="molecule type" value="Genomic_DNA"/>
</dbReference>
<evidence type="ECO:0000259" key="15">
    <source>
        <dbReference type="Pfam" id="PF01746"/>
    </source>
</evidence>
<evidence type="ECO:0000256" key="11">
    <source>
        <dbReference type="ARBA" id="ARBA00022694"/>
    </source>
</evidence>
<comment type="function">
    <text evidence="1">Specifically methylates guanosine-37 in various tRNAs.</text>
</comment>
<dbReference type="InterPro" id="IPR029028">
    <property type="entry name" value="Alpha/beta_knot_MTases"/>
</dbReference>
<evidence type="ECO:0000256" key="12">
    <source>
        <dbReference type="ARBA" id="ARBA00029736"/>
    </source>
</evidence>
<dbReference type="SUPFAM" id="SSF75217">
    <property type="entry name" value="alpha/beta knot"/>
    <property type="match status" value="1"/>
</dbReference>
<dbReference type="GO" id="GO:0052906">
    <property type="term" value="F:tRNA (guanine(37)-N1)-methyltransferase activity"/>
    <property type="evidence" value="ECO:0007669"/>
    <property type="project" value="UniProtKB-EC"/>
</dbReference>
<dbReference type="InterPro" id="IPR016009">
    <property type="entry name" value="tRNA_MeTrfase_TRMD/TRM10"/>
</dbReference>
<keyword evidence="7" id="KW-0963">Cytoplasm</keyword>
<sequence length="233" mass="26031">MIFDIITLFPDMFSAIKNEGVIARGIKKSLLTINTWQLRDFSNNKHRNIDDAPYGGGAGMVIQVKPIRDCLRKIKQNTPDTTVIYLSPQGQKLTHKLALELSKLKSITLLCGRYEGIDERIIERDIDREISIGDFVISGGELGAMVVIDAVSRQISGVLGNQDSLNDSFANGLLDYPHYTRPETIDGQSVPAVLLSGHQANIDAWRVQQAEENTQKKYPDLLKGIQKPLHKYE</sequence>
<dbReference type="NCBIfam" id="TIGR00088">
    <property type="entry name" value="trmD"/>
    <property type="match status" value="1"/>
</dbReference>
<dbReference type="AlphaFoldDB" id="A0A1W1E5W3"/>
<evidence type="ECO:0000256" key="6">
    <source>
        <dbReference type="ARBA" id="ARBA00014679"/>
    </source>
</evidence>
<evidence type="ECO:0000256" key="14">
    <source>
        <dbReference type="ARBA" id="ARBA00047783"/>
    </source>
</evidence>
<dbReference type="GO" id="GO:0002939">
    <property type="term" value="P:tRNA N1-guanine methylation"/>
    <property type="evidence" value="ECO:0007669"/>
    <property type="project" value="TreeGrafter"/>
</dbReference>
<dbReference type="InterPro" id="IPR023148">
    <property type="entry name" value="tRNA_m1G_MeTrfase_C_sf"/>
</dbReference>
<evidence type="ECO:0000256" key="8">
    <source>
        <dbReference type="ARBA" id="ARBA00022603"/>
    </source>
</evidence>
<keyword evidence="9 16" id="KW-0808">Transferase</keyword>
<keyword evidence="10" id="KW-0949">S-adenosyl-L-methionine</keyword>
<evidence type="ECO:0000256" key="10">
    <source>
        <dbReference type="ARBA" id="ARBA00022691"/>
    </source>
</evidence>
<evidence type="ECO:0000256" key="5">
    <source>
        <dbReference type="ARBA" id="ARBA00012807"/>
    </source>
</evidence>
<evidence type="ECO:0000256" key="13">
    <source>
        <dbReference type="ARBA" id="ARBA00033392"/>
    </source>
</evidence>
<dbReference type="Pfam" id="PF01746">
    <property type="entry name" value="tRNA_m1G_MT"/>
    <property type="match status" value="1"/>
</dbReference>
<proteinExistence type="inferred from homology"/>
<dbReference type="PIRSF" id="PIRSF000386">
    <property type="entry name" value="tRNA_mtase"/>
    <property type="match status" value="1"/>
</dbReference>
<dbReference type="Gene3D" id="3.40.1280.10">
    <property type="match status" value="1"/>
</dbReference>
<evidence type="ECO:0000256" key="9">
    <source>
        <dbReference type="ARBA" id="ARBA00022679"/>
    </source>
</evidence>
<dbReference type="Gene3D" id="1.10.1270.20">
    <property type="entry name" value="tRNA(m1g37)methyltransferase, domain 2"/>
    <property type="match status" value="1"/>
</dbReference>
<evidence type="ECO:0000313" key="16">
    <source>
        <dbReference type="EMBL" id="SFV89310.1"/>
    </source>
</evidence>
<dbReference type="CDD" id="cd18080">
    <property type="entry name" value="TrmD-like"/>
    <property type="match status" value="1"/>
</dbReference>
<feature type="domain" description="tRNA methyltransferase TRMD/TRM10-type" evidence="15">
    <location>
        <begin position="1"/>
        <end position="223"/>
    </location>
</feature>
<protein>
    <recommendedName>
        <fullName evidence="6">tRNA (guanine-N(1)-)-methyltransferase</fullName>
        <ecNumber evidence="5">2.1.1.228</ecNumber>
    </recommendedName>
    <alternativeName>
        <fullName evidence="12">M1G-methyltransferase</fullName>
    </alternativeName>
    <alternativeName>
        <fullName evidence="13">tRNA [GM37] methyltransferase</fullName>
    </alternativeName>
</protein>
<dbReference type="InterPro" id="IPR029026">
    <property type="entry name" value="tRNA_m1G_MTases_N"/>
</dbReference>
<evidence type="ECO:0000256" key="1">
    <source>
        <dbReference type="ARBA" id="ARBA00002634"/>
    </source>
</evidence>
<evidence type="ECO:0000256" key="2">
    <source>
        <dbReference type="ARBA" id="ARBA00004496"/>
    </source>
</evidence>
<comment type="subcellular location">
    <subcellularLocation>
        <location evidence="2">Cytoplasm</location>
    </subcellularLocation>
</comment>
<comment type="catalytic activity">
    <reaction evidence="14">
        <text>guanosine(37) in tRNA + S-adenosyl-L-methionine = N(1)-methylguanosine(37) in tRNA + S-adenosyl-L-homocysteine + H(+)</text>
        <dbReference type="Rhea" id="RHEA:36899"/>
        <dbReference type="Rhea" id="RHEA-COMP:10145"/>
        <dbReference type="Rhea" id="RHEA-COMP:10147"/>
        <dbReference type="ChEBI" id="CHEBI:15378"/>
        <dbReference type="ChEBI" id="CHEBI:57856"/>
        <dbReference type="ChEBI" id="CHEBI:59789"/>
        <dbReference type="ChEBI" id="CHEBI:73542"/>
        <dbReference type="ChEBI" id="CHEBI:74269"/>
        <dbReference type="EC" id="2.1.1.228"/>
    </reaction>
</comment>
<gene>
    <name evidence="16" type="ORF">MNB_SUP05-SYMBIONT-7-739</name>
</gene>